<name>A0A212JNA5_9BACT</name>
<reference evidence="2" key="1">
    <citation type="submission" date="2016-04" db="EMBL/GenBank/DDBJ databases">
        <authorList>
            <person name="Evans L.H."/>
            <person name="Alamgir A."/>
            <person name="Owens N."/>
            <person name="Weber N.D."/>
            <person name="Virtaneva K."/>
            <person name="Barbian K."/>
            <person name="Babar A."/>
            <person name="Rosenke K."/>
        </authorList>
    </citation>
    <scope>NUCLEOTIDE SEQUENCE</scope>
    <source>
        <strain evidence="2">86-1</strain>
    </source>
</reference>
<organism evidence="2">
    <name type="scientific">uncultured Dysgonomonas sp</name>
    <dbReference type="NCBI Taxonomy" id="206096"/>
    <lineage>
        <taxon>Bacteria</taxon>
        <taxon>Pseudomonadati</taxon>
        <taxon>Bacteroidota</taxon>
        <taxon>Bacteroidia</taxon>
        <taxon>Bacteroidales</taxon>
        <taxon>Dysgonomonadaceae</taxon>
        <taxon>Dysgonomonas</taxon>
        <taxon>environmental samples</taxon>
    </lineage>
</organism>
<evidence type="ECO:0000313" key="2">
    <source>
        <dbReference type="EMBL" id="SBW00934.1"/>
    </source>
</evidence>
<gene>
    <name evidence="2" type="ORF">KL86DYS1_20325</name>
</gene>
<evidence type="ECO:0000256" key="1">
    <source>
        <dbReference type="SAM" id="Phobius"/>
    </source>
</evidence>
<protein>
    <submittedName>
        <fullName evidence="2">Uncharacterized protein</fullName>
    </submittedName>
</protein>
<keyword evidence="1" id="KW-0472">Membrane</keyword>
<sequence length="58" mass="6995">MERCNRLTFLGWFFCKLVDLILDTIYTTYVSENGLSNHPLSVRFHLCIIAHRFLLWYN</sequence>
<dbReference type="AlphaFoldDB" id="A0A212JNA5"/>
<proteinExistence type="predicted"/>
<keyword evidence="1" id="KW-1133">Transmembrane helix</keyword>
<dbReference type="EMBL" id="FLUM01000002">
    <property type="protein sequence ID" value="SBW00934.1"/>
    <property type="molecule type" value="Genomic_DNA"/>
</dbReference>
<feature type="transmembrane region" description="Helical" evidence="1">
    <location>
        <begin position="7"/>
        <end position="28"/>
    </location>
</feature>
<keyword evidence="1" id="KW-0812">Transmembrane</keyword>
<accession>A0A212JNA5</accession>